<comment type="caution">
    <text evidence="3">The sequence shown here is derived from an EMBL/GenBank/DDBJ whole genome shotgun (WGS) entry which is preliminary data.</text>
</comment>
<dbReference type="PANTHER" id="PTHR37534:SF46">
    <property type="entry name" value="ZN(II)2CYS6 TRANSCRIPTION FACTOR (EUROFUNG)"/>
    <property type="match status" value="1"/>
</dbReference>
<gene>
    <name evidence="3" type="ORF">N7494_010327</name>
</gene>
<evidence type="ECO:0000256" key="1">
    <source>
        <dbReference type="ARBA" id="ARBA00004123"/>
    </source>
</evidence>
<accession>A0AAD6CHH5</accession>
<dbReference type="EMBL" id="JAQIZZ010000008">
    <property type="protein sequence ID" value="KAJ5523677.1"/>
    <property type="molecule type" value="Genomic_DNA"/>
</dbReference>
<evidence type="ECO:0000313" key="4">
    <source>
        <dbReference type="Proteomes" id="UP001220324"/>
    </source>
</evidence>
<protein>
    <submittedName>
        <fullName evidence="3">Uncharacterized protein</fullName>
    </submittedName>
</protein>
<keyword evidence="2" id="KW-0539">Nucleus</keyword>
<dbReference type="PANTHER" id="PTHR37534">
    <property type="entry name" value="TRANSCRIPTIONAL ACTIVATOR PROTEIN UGA3"/>
    <property type="match status" value="1"/>
</dbReference>
<proteinExistence type="predicted"/>
<name>A0AAD6CHH5_9EURO</name>
<organism evidence="3 4">
    <name type="scientific">Penicillium frequentans</name>
    <dbReference type="NCBI Taxonomy" id="3151616"/>
    <lineage>
        <taxon>Eukaryota</taxon>
        <taxon>Fungi</taxon>
        <taxon>Dikarya</taxon>
        <taxon>Ascomycota</taxon>
        <taxon>Pezizomycotina</taxon>
        <taxon>Eurotiomycetes</taxon>
        <taxon>Eurotiomycetidae</taxon>
        <taxon>Eurotiales</taxon>
        <taxon>Aspergillaceae</taxon>
        <taxon>Penicillium</taxon>
    </lineage>
</organism>
<dbReference type="InterPro" id="IPR021858">
    <property type="entry name" value="Fun_TF"/>
</dbReference>
<reference evidence="3 4" key="1">
    <citation type="journal article" date="2023" name="IMA Fungus">
        <title>Comparative genomic study of the Penicillium genus elucidates a diverse pangenome and 15 lateral gene transfer events.</title>
        <authorList>
            <person name="Petersen C."/>
            <person name="Sorensen T."/>
            <person name="Nielsen M.R."/>
            <person name="Sondergaard T.E."/>
            <person name="Sorensen J.L."/>
            <person name="Fitzpatrick D.A."/>
            <person name="Frisvad J.C."/>
            <person name="Nielsen K.L."/>
        </authorList>
    </citation>
    <scope>NUCLEOTIDE SEQUENCE [LARGE SCALE GENOMIC DNA]</scope>
    <source>
        <strain evidence="3 4">IBT 35679</strain>
    </source>
</reference>
<keyword evidence="4" id="KW-1185">Reference proteome</keyword>
<comment type="subcellular location">
    <subcellularLocation>
        <location evidence="1">Nucleus</location>
    </subcellularLocation>
</comment>
<dbReference type="Proteomes" id="UP001220324">
    <property type="component" value="Unassembled WGS sequence"/>
</dbReference>
<dbReference type="AlphaFoldDB" id="A0AAD6CHH5"/>
<evidence type="ECO:0000256" key="2">
    <source>
        <dbReference type="ARBA" id="ARBA00023242"/>
    </source>
</evidence>
<dbReference type="GO" id="GO:0005634">
    <property type="term" value="C:nucleus"/>
    <property type="evidence" value="ECO:0007669"/>
    <property type="project" value="UniProtKB-SubCell"/>
</dbReference>
<dbReference type="Pfam" id="PF11951">
    <property type="entry name" value="Fungal_trans_2"/>
    <property type="match status" value="1"/>
</dbReference>
<evidence type="ECO:0000313" key="3">
    <source>
        <dbReference type="EMBL" id="KAJ5523677.1"/>
    </source>
</evidence>
<sequence>MYACAALAACHYNVRLATNQYQREFYKFKGKAMKRLQEDLYSQARAIHPGTLATILMLCLCDLCQGGASDFESHFQGAKKLMELRQERTLGCFVEQYLIWLDVMAAASHSRSTVFAAQDIQELLHESGDFWGFDAIPCPLDQFRVIHEIGTLHKESASPDTTSMERMDQVHDIKHRLLQGPIHSQRGQNWFHLTEAYRYAIILYLLRLFSCNVDEYELNWLVSSVLYHVKSTPPASGWSDQLLWPLFHAAVEIKDTKQQEWIRERAQCMQFSGGFGNVQSALKILEGVWMGSRPPEYLDMMLGWGDGTILLI</sequence>